<dbReference type="EMBL" id="CP000805">
    <property type="protein sequence ID" value="ACD70639.1"/>
    <property type="molecule type" value="Genomic_DNA"/>
</dbReference>
<sequence length="351" mass="39545">MPRRNLLKGFKRPKVLEFLSENSSECYGKFTASPFETGFGTTVGNCLRRVLLSSIQGYAVTGVRITSFDADGVAHFISSEFEQIPHVREDTLEILNNFKRLRFLLPQGAESSTFTYEFRGAVSLTGKDFAKKFQLEVLSQDLLIMEMMDGAHVEVELHVEFGRGYVPAESHDRYADLVGVIPVDAIFSPVLRVRYDIQSCRVGQRGDYDQLSLEVWTDGTVRPEDAIAEAAKIIKEHFTVFVNFDETALDLEDEPEEDDPAVLELLNTKIADVDFSVRARNCLLTMGIKTLGELTRISEQTLANTRNVGKKSLSEIQGKLQEYNLRLGMADYNHVGVVSRLMRQKEEIDEA</sequence>
<gene>
    <name evidence="11 13" type="primary">rpoA</name>
    <name evidence="13" type="ordered locus">TPASS_0212</name>
</gene>
<proteinExistence type="inferred from homology"/>
<evidence type="ECO:0000313" key="14">
    <source>
        <dbReference type="Proteomes" id="UP000001202"/>
    </source>
</evidence>
<dbReference type="RefSeq" id="WP_010881660.1">
    <property type="nucleotide sequence ID" value="NC_010741.1"/>
</dbReference>
<keyword evidence="5 11" id="KW-0808">Transferase</keyword>
<dbReference type="GO" id="GO:0000428">
    <property type="term" value="C:DNA-directed RNA polymerase complex"/>
    <property type="evidence" value="ECO:0007669"/>
    <property type="project" value="UniProtKB-KW"/>
</dbReference>
<evidence type="ECO:0000256" key="11">
    <source>
        <dbReference type="HAMAP-Rule" id="MF_00059"/>
    </source>
</evidence>
<evidence type="ECO:0000256" key="3">
    <source>
        <dbReference type="ARBA" id="ARBA00015972"/>
    </source>
</evidence>
<keyword evidence="7 11" id="KW-0804">Transcription</keyword>
<evidence type="ECO:0000256" key="9">
    <source>
        <dbReference type="ARBA" id="ARBA00033070"/>
    </source>
</evidence>
<dbReference type="NCBIfam" id="NF003519">
    <property type="entry name" value="PRK05182.2-5"/>
    <property type="match status" value="1"/>
</dbReference>
<comment type="catalytic activity">
    <reaction evidence="10 11">
        <text>RNA(n) + a ribonucleoside 5'-triphosphate = RNA(n+1) + diphosphate</text>
        <dbReference type="Rhea" id="RHEA:21248"/>
        <dbReference type="Rhea" id="RHEA-COMP:14527"/>
        <dbReference type="Rhea" id="RHEA-COMP:17342"/>
        <dbReference type="ChEBI" id="CHEBI:33019"/>
        <dbReference type="ChEBI" id="CHEBI:61557"/>
        <dbReference type="ChEBI" id="CHEBI:140395"/>
        <dbReference type="EC" id="2.7.7.6"/>
    </reaction>
</comment>
<dbReference type="InterPro" id="IPR011773">
    <property type="entry name" value="DNA-dir_RpoA"/>
</dbReference>
<dbReference type="InterPro" id="IPR011262">
    <property type="entry name" value="DNA-dir_RNA_pol_insert"/>
</dbReference>
<evidence type="ECO:0000256" key="7">
    <source>
        <dbReference type="ARBA" id="ARBA00023163"/>
    </source>
</evidence>
<organism evidence="13 14">
    <name type="scientific">Treponema pallidum subsp. pallidum (strain SS14)</name>
    <dbReference type="NCBI Taxonomy" id="455434"/>
    <lineage>
        <taxon>Bacteria</taxon>
        <taxon>Pseudomonadati</taxon>
        <taxon>Spirochaetota</taxon>
        <taxon>Spirochaetia</taxon>
        <taxon>Spirochaetales</taxon>
        <taxon>Treponemataceae</taxon>
        <taxon>Treponema</taxon>
    </lineage>
</organism>
<accession>A0A0H3BJZ2</accession>
<dbReference type="SUPFAM" id="SSF55257">
    <property type="entry name" value="RBP11-like subunits of RNA polymerase"/>
    <property type="match status" value="1"/>
</dbReference>
<dbReference type="InterPro" id="IPR011260">
    <property type="entry name" value="RNAP_asu_C"/>
</dbReference>
<evidence type="ECO:0000256" key="6">
    <source>
        <dbReference type="ARBA" id="ARBA00022695"/>
    </source>
</evidence>
<dbReference type="Gene3D" id="1.10.150.20">
    <property type="entry name" value="5' to 3' exonuclease, C-terminal subdomain"/>
    <property type="match status" value="1"/>
</dbReference>
<dbReference type="InterPro" id="IPR036643">
    <property type="entry name" value="RNApol_insert_sf"/>
</dbReference>
<feature type="region of interest" description="Alpha C-terminal domain (alpha-CTD)" evidence="11">
    <location>
        <begin position="262"/>
        <end position="351"/>
    </location>
</feature>
<evidence type="ECO:0000256" key="5">
    <source>
        <dbReference type="ARBA" id="ARBA00022679"/>
    </source>
</evidence>
<comment type="domain">
    <text evidence="11">The N-terminal domain is essential for RNAP assembly and basal transcription, whereas the C-terminal domain is involved in interaction with transcriptional regulators and with upstream promoter elements.</text>
</comment>
<comment type="subunit">
    <text evidence="11">Homodimer. The RNAP catalytic core consists of 2 alpha, 1 beta, 1 beta' and 1 omega subunit. When a sigma factor is associated with the core the holoenzyme is formed, which can initiate transcription.</text>
</comment>
<evidence type="ECO:0000256" key="4">
    <source>
        <dbReference type="ARBA" id="ARBA00022478"/>
    </source>
</evidence>
<keyword evidence="6 11" id="KW-0548">Nucleotidyltransferase</keyword>
<dbReference type="SMART" id="SM00662">
    <property type="entry name" value="RPOLD"/>
    <property type="match status" value="1"/>
</dbReference>
<dbReference type="CDD" id="cd06928">
    <property type="entry name" value="RNAP_alpha_NTD"/>
    <property type="match status" value="1"/>
</dbReference>
<evidence type="ECO:0000256" key="1">
    <source>
        <dbReference type="ARBA" id="ARBA00007123"/>
    </source>
</evidence>
<dbReference type="NCBIfam" id="NF003513">
    <property type="entry name" value="PRK05182.1-2"/>
    <property type="match status" value="1"/>
</dbReference>
<dbReference type="Pfam" id="PF03118">
    <property type="entry name" value="RNA_pol_A_CTD"/>
    <property type="match status" value="1"/>
</dbReference>
<evidence type="ECO:0000256" key="2">
    <source>
        <dbReference type="ARBA" id="ARBA00012418"/>
    </source>
</evidence>
<dbReference type="Gene3D" id="2.170.120.12">
    <property type="entry name" value="DNA-directed RNA polymerase, insert domain"/>
    <property type="match status" value="1"/>
</dbReference>
<comment type="similarity">
    <text evidence="1 11">Belongs to the RNA polymerase alpha chain family.</text>
</comment>
<reference evidence="13 14" key="1">
    <citation type="journal article" date="2008" name="BMC Microbiol.">
        <title>Complete genome sequence of Treponema pallidum ssp. pallidum strain SS14 determined with oligonucleotide arrays.</title>
        <authorList>
            <person name="Matejkova P."/>
            <person name="Strouhal M."/>
            <person name="Smajs D."/>
            <person name="Norris S.J."/>
            <person name="Palzkill T."/>
            <person name="Petrosino J.F."/>
            <person name="Sodergren E."/>
            <person name="Norton J.E."/>
            <person name="Singh J."/>
            <person name="Richmond T.A."/>
            <person name="Molla M.N."/>
            <person name="Albert T.J."/>
            <person name="Weinstock G.M."/>
        </authorList>
    </citation>
    <scope>NUCLEOTIDE SEQUENCE [LARGE SCALE GENOMIC DNA]</scope>
    <source>
        <strain evidence="13 14">SS14</strain>
    </source>
</reference>
<feature type="region of interest" description="Alpha N-terminal domain (alpha-NTD)" evidence="11">
    <location>
        <begin position="1"/>
        <end position="245"/>
    </location>
</feature>
<evidence type="ECO:0000256" key="8">
    <source>
        <dbReference type="ARBA" id="ARBA00032524"/>
    </source>
</evidence>
<protein>
    <recommendedName>
        <fullName evidence="3 11">DNA-directed RNA polymerase subunit alpha</fullName>
        <shortName evidence="11">RNAP subunit alpha</shortName>
        <ecNumber evidence="2 11">2.7.7.6</ecNumber>
    </recommendedName>
    <alternativeName>
        <fullName evidence="9 11">RNA polymerase subunit alpha</fullName>
    </alternativeName>
    <alternativeName>
        <fullName evidence="8 11">Transcriptase subunit alpha</fullName>
    </alternativeName>
</protein>
<dbReference type="Proteomes" id="UP000001202">
    <property type="component" value="Chromosome"/>
</dbReference>
<dbReference type="GO" id="GO:0003677">
    <property type="term" value="F:DNA binding"/>
    <property type="evidence" value="ECO:0007669"/>
    <property type="project" value="UniProtKB-UniRule"/>
</dbReference>
<evidence type="ECO:0000313" key="13">
    <source>
        <dbReference type="EMBL" id="ACD70639.1"/>
    </source>
</evidence>
<dbReference type="GO" id="GO:0005737">
    <property type="term" value="C:cytoplasm"/>
    <property type="evidence" value="ECO:0007669"/>
    <property type="project" value="UniProtKB-ARBA"/>
</dbReference>
<dbReference type="SUPFAM" id="SSF47789">
    <property type="entry name" value="C-terminal domain of RNA polymerase alpha subunit"/>
    <property type="match status" value="1"/>
</dbReference>
<dbReference type="InterPro" id="IPR011263">
    <property type="entry name" value="DNA-dir_RNA_pol_RpoA/D/Rpb3"/>
</dbReference>
<dbReference type="GO" id="GO:0046983">
    <property type="term" value="F:protein dimerization activity"/>
    <property type="evidence" value="ECO:0007669"/>
    <property type="project" value="InterPro"/>
</dbReference>
<evidence type="ECO:0000256" key="10">
    <source>
        <dbReference type="ARBA" id="ARBA00048552"/>
    </source>
</evidence>
<dbReference type="EC" id="2.7.7.6" evidence="2 11"/>
<dbReference type="GeneID" id="93876000"/>
<dbReference type="KEGG" id="tpp:TPASS_0212"/>
<name>A0A0H3BJZ2_TREPS</name>
<dbReference type="Pfam" id="PF01193">
    <property type="entry name" value="RNA_pol_L"/>
    <property type="match status" value="1"/>
</dbReference>
<dbReference type="GO" id="GO:0003899">
    <property type="term" value="F:DNA-directed RNA polymerase activity"/>
    <property type="evidence" value="ECO:0007669"/>
    <property type="project" value="UniProtKB-UniRule"/>
</dbReference>
<dbReference type="AlphaFoldDB" id="A0A0H3BJZ2"/>
<dbReference type="InterPro" id="IPR036603">
    <property type="entry name" value="RBP11-like"/>
</dbReference>
<comment type="function">
    <text evidence="11">DNA-dependent RNA polymerase catalyzes the transcription of DNA into RNA using the four ribonucleoside triphosphates as substrates.</text>
</comment>
<dbReference type="Pfam" id="PF01000">
    <property type="entry name" value="RNA_pol_A_bac"/>
    <property type="match status" value="1"/>
</dbReference>
<dbReference type="SUPFAM" id="SSF56553">
    <property type="entry name" value="Insert subdomain of RNA polymerase alpha subunit"/>
    <property type="match status" value="1"/>
</dbReference>
<keyword evidence="4 11" id="KW-0240">DNA-directed RNA polymerase</keyword>
<dbReference type="PATRIC" id="fig|455434.6.peg.216"/>
<dbReference type="NCBIfam" id="TIGR02027">
    <property type="entry name" value="rpoA"/>
    <property type="match status" value="1"/>
</dbReference>
<dbReference type="SMR" id="A0A0H3BJZ2"/>
<dbReference type="GO" id="GO:0006351">
    <property type="term" value="P:DNA-templated transcription"/>
    <property type="evidence" value="ECO:0007669"/>
    <property type="project" value="UniProtKB-UniRule"/>
</dbReference>
<evidence type="ECO:0000259" key="12">
    <source>
        <dbReference type="SMART" id="SM00662"/>
    </source>
</evidence>
<dbReference type="Gene3D" id="3.30.1360.10">
    <property type="entry name" value="RNA polymerase, RBP11-like subunit"/>
    <property type="match status" value="1"/>
</dbReference>
<dbReference type="HAMAP" id="MF_00059">
    <property type="entry name" value="RNApol_bact_RpoA"/>
    <property type="match status" value="1"/>
</dbReference>
<feature type="domain" description="DNA-directed RNA polymerase RpoA/D/Rpb3-type" evidence="12">
    <location>
        <begin position="27"/>
        <end position="244"/>
    </location>
</feature>